<evidence type="ECO:0008006" key="3">
    <source>
        <dbReference type="Google" id="ProtNLM"/>
    </source>
</evidence>
<dbReference type="EMBL" id="JBHSWB010000001">
    <property type="protein sequence ID" value="MFC6662117.1"/>
    <property type="molecule type" value="Genomic_DNA"/>
</dbReference>
<accession>A0ABW1ZNW6</accession>
<comment type="caution">
    <text evidence="1">The sequence shown here is derived from an EMBL/GenBank/DDBJ whole genome shotgun (WGS) entry which is preliminary data.</text>
</comment>
<name>A0ABW1ZNW6_9DEIO</name>
<gene>
    <name evidence="1" type="ORF">ACFP90_18655</name>
</gene>
<keyword evidence="2" id="KW-1185">Reference proteome</keyword>
<evidence type="ECO:0000313" key="2">
    <source>
        <dbReference type="Proteomes" id="UP001596317"/>
    </source>
</evidence>
<proteinExistence type="predicted"/>
<evidence type="ECO:0000313" key="1">
    <source>
        <dbReference type="EMBL" id="MFC6662117.1"/>
    </source>
</evidence>
<sequence length="134" mass="14949">MKKPLLFLALTGLLTACVPGSLRHVFGNSWENEALVQLVGQNISVVTARVKTSQERNLLGQPKYVIRNCQYSGRTVAYQNASGTVYAEREVRCGNSVFLTDQKNVITAYYEEGDPDFVPYLLDTFADVLQKAKK</sequence>
<dbReference type="PROSITE" id="PS51257">
    <property type="entry name" value="PROKAR_LIPOPROTEIN"/>
    <property type="match status" value="1"/>
</dbReference>
<protein>
    <recommendedName>
        <fullName evidence="3">Lipoprotein</fullName>
    </recommendedName>
</protein>
<dbReference type="Proteomes" id="UP001596317">
    <property type="component" value="Unassembled WGS sequence"/>
</dbReference>
<reference evidence="2" key="1">
    <citation type="journal article" date="2019" name="Int. J. Syst. Evol. Microbiol.">
        <title>The Global Catalogue of Microorganisms (GCM) 10K type strain sequencing project: providing services to taxonomists for standard genome sequencing and annotation.</title>
        <authorList>
            <consortium name="The Broad Institute Genomics Platform"/>
            <consortium name="The Broad Institute Genome Sequencing Center for Infectious Disease"/>
            <person name="Wu L."/>
            <person name="Ma J."/>
        </authorList>
    </citation>
    <scope>NUCLEOTIDE SEQUENCE [LARGE SCALE GENOMIC DNA]</scope>
    <source>
        <strain evidence="2">CCUG 63830</strain>
    </source>
</reference>
<organism evidence="1 2">
    <name type="scientific">Deinococcus multiflagellatus</name>
    <dbReference type="NCBI Taxonomy" id="1656887"/>
    <lineage>
        <taxon>Bacteria</taxon>
        <taxon>Thermotogati</taxon>
        <taxon>Deinococcota</taxon>
        <taxon>Deinococci</taxon>
        <taxon>Deinococcales</taxon>
        <taxon>Deinococcaceae</taxon>
        <taxon>Deinococcus</taxon>
    </lineage>
</organism>
<dbReference type="RefSeq" id="WP_224611325.1">
    <property type="nucleotide sequence ID" value="NZ_JAIQXV010000018.1"/>
</dbReference>